<organism evidence="3 4">
    <name type="scientific">Stylonychia lemnae</name>
    <name type="common">Ciliate</name>
    <dbReference type="NCBI Taxonomy" id="5949"/>
    <lineage>
        <taxon>Eukaryota</taxon>
        <taxon>Sar</taxon>
        <taxon>Alveolata</taxon>
        <taxon>Ciliophora</taxon>
        <taxon>Intramacronucleata</taxon>
        <taxon>Spirotrichea</taxon>
        <taxon>Stichotrichia</taxon>
        <taxon>Sporadotrichida</taxon>
        <taxon>Oxytrichidae</taxon>
        <taxon>Stylonychinae</taxon>
        <taxon>Stylonychia</taxon>
    </lineage>
</organism>
<feature type="region of interest" description="Disordered" evidence="2">
    <location>
        <begin position="29"/>
        <end position="55"/>
    </location>
</feature>
<dbReference type="InParanoid" id="A0A078AQU1"/>
<gene>
    <name evidence="3" type="primary">Contig2967.g3175</name>
    <name evidence="3" type="ORF">STYLEM_13863</name>
</gene>
<keyword evidence="1" id="KW-0175">Coiled coil</keyword>
<dbReference type="Proteomes" id="UP000039865">
    <property type="component" value="Unassembled WGS sequence"/>
</dbReference>
<protein>
    <submittedName>
        <fullName evidence="3">Uncharacterized protein</fullName>
    </submittedName>
</protein>
<accession>A0A078AQU1</accession>
<sequence length="917" mass="106364">MTTIKSSDIQFADNRIQDNRYRKAQVVNKSPLQRQENQISDISSPHQHNFQQRSQRPLIGTRNRSVVKSNMQTSQNDATQQLKQTMIQCDDYNDSKQGIISSKKVQLQSKEIIGQLITINISNHCSTNQSQTAVIIHVKSSLSSKSSQSNAFSKIQHKWMKVKQLSFTRPPPNPNQSFQRLNQDSLYQPSLEPLPSFQSIQPQPAERRNRISQMGVLSPHQIVSSSNIDANVNQNIQISKPPQSFGSFLSVQQATIQQQNVDRSPENRNLNFNCKAAQIQTDLILIGDEISINQINFADVNSSVRYILQLQTENDRLKHQLQQTIINSESLKLEKEKIELEKEQYRQKYKRVKKSVITYEDRAKQYQQLYDQLKKQKNPIESRDRAYSPADSSVGQAVNIYLKDMTLKSGQYNPCEADSINESHKIDKSMSIKTRVNENSPNNQSQFQSMNEKNRQIRSKTMQGLKPLPQNYKNQLSIPDHNLKNMGVIGDSKKQLTQISSFLTMQYIILPQNYSDNQSKVHSQHENDKLINNDISLNNQNEKFFQRTNNKEGLIQVEIDKLSESSQRATSVHKQKSVQVLKSHNLEMPNMDRIDRQASNKGQFQKLLNSNTLSNLSRGQTISKQDTSNIRDRLMSESQGGSRGRFSSEDDQQVAYTLLIKIIQSMLNKECNTRELFQEKLYDYDTKTASTKGSEYILIDDFFIIITQKFFSIANDEKDRFKKVFAEIYQGQYTILDYNDLEQNLFCLESGTSYTYMQGKINLKMLDNKVYRVFNRMNKYIKEHYNGEYEDMINELNPKISQITRKMKVIRAIDQEIFMKFLREKGIRKSASIMINFEDLFKIRKRKPILINIDKLKNCLEMCKISKFVQLLNTKKRHPPKNHNLQAMYQLNGVIQEEGEDVKTNSFTSDRSLENQQ</sequence>
<evidence type="ECO:0000313" key="3">
    <source>
        <dbReference type="EMBL" id="CDW84795.1"/>
    </source>
</evidence>
<dbReference type="AlphaFoldDB" id="A0A078AQU1"/>
<evidence type="ECO:0000256" key="1">
    <source>
        <dbReference type="SAM" id="Coils"/>
    </source>
</evidence>
<reference evidence="3 4" key="1">
    <citation type="submission" date="2014-06" db="EMBL/GenBank/DDBJ databases">
        <authorList>
            <person name="Swart Estienne"/>
        </authorList>
    </citation>
    <scope>NUCLEOTIDE SEQUENCE [LARGE SCALE GENOMIC DNA]</scope>
    <source>
        <strain evidence="3 4">130c</strain>
    </source>
</reference>
<keyword evidence="4" id="KW-1185">Reference proteome</keyword>
<proteinExistence type="predicted"/>
<feature type="coiled-coil region" evidence="1">
    <location>
        <begin position="307"/>
        <end position="376"/>
    </location>
</feature>
<evidence type="ECO:0000313" key="4">
    <source>
        <dbReference type="Proteomes" id="UP000039865"/>
    </source>
</evidence>
<dbReference type="EMBL" id="CCKQ01013159">
    <property type="protein sequence ID" value="CDW84795.1"/>
    <property type="molecule type" value="Genomic_DNA"/>
</dbReference>
<name>A0A078AQU1_STYLE</name>
<evidence type="ECO:0000256" key="2">
    <source>
        <dbReference type="SAM" id="MobiDB-lite"/>
    </source>
</evidence>